<feature type="region of interest" description="Disordered" evidence="3">
    <location>
        <begin position="1"/>
        <end position="91"/>
    </location>
</feature>
<feature type="compositionally biased region" description="Basic residues" evidence="3">
    <location>
        <begin position="440"/>
        <end position="450"/>
    </location>
</feature>
<dbReference type="EMBL" id="ALBS01000322">
    <property type="protein sequence ID" value="EJT45652.1"/>
    <property type="molecule type" value="Genomic_DNA"/>
</dbReference>
<feature type="compositionally biased region" description="Low complexity" evidence="3">
    <location>
        <begin position="131"/>
        <end position="155"/>
    </location>
</feature>
<name>J6ESE8_TRIAS</name>
<dbReference type="OrthoDB" id="5954824at2759"/>
<dbReference type="GO" id="GO:0043565">
    <property type="term" value="F:sequence-specific DNA binding"/>
    <property type="evidence" value="ECO:0007669"/>
    <property type="project" value="InterPro"/>
</dbReference>
<reference evidence="5 6" key="1">
    <citation type="journal article" date="2012" name="Eukaryot. Cell">
        <title>Draft genome sequence of CBS 2479, the standard type strain of Trichosporon asahii.</title>
        <authorList>
            <person name="Yang R.Y."/>
            <person name="Li H.T."/>
            <person name="Zhu H."/>
            <person name="Zhou G.P."/>
            <person name="Wang M."/>
            <person name="Wang L."/>
        </authorList>
    </citation>
    <scope>NUCLEOTIDE SEQUENCE [LARGE SCALE GENOMIC DNA]</scope>
    <source>
        <strain evidence="6">ATCC 90039 / CBS 2479 / JCM 2466 / KCTC 7840 / NCYC 2677 / UAMH 7654</strain>
    </source>
</reference>
<dbReference type="InterPro" id="IPR001766">
    <property type="entry name" value="Fork_head_dom"/>
</dbReference>
<feature type="compositionally biased region" description="Pro residues" evidence="3">
    <location>
        <begin position="40"/>
        <end position="52"/>
    </location>
</feature>
<keyword evidence="1 2" id="KW-0238">DNA-binding</keyword>
<feature type="region of interest" description="Disordered" evidence="3">
    <location>
        <begin position="504"/>
        <end position="604"/>
    </location>
</feature>
<dbReference type="GO" id="GO:0005634">
    <property type="term" value="C:nucleus"/>
    <property type="evidence" value="ECO:0007669"/>
    <property type="project" value="UniProtKB-SubCell"/>
</dbReference>
<proteinExistence type="predicted"/>
<feature type="region of interest" description="Disordered" evidence="3">
    <location>
        <begin position="126"/>
        <end position="163"/>
    </location>
</feature>
<comment type="subcellular location">
    <subcellularLocation>
        <location evidence="2">Nucleus</location>
    </subcellularLocation>
</comment>
<dbReference type="InterPro" id="IPR036388">
    <property type="entry name" value="WH-like_DNA-bd_sf"/>
</dbReference>
<comment type="caution">
    <text evidence="5">The sequence shown here is derived from an EMBL/GenBank/DDBJ whole genome shotgun (WGS) entry which is preliminary data.</text>
</comment>
<dbReference type="PROSITE" id="PS50039">
    <property type="entry name" value="FORK_HEAD_3"/>
    <property type="match status" value="1"/>
</dbReference>
<evidence type="ECO:0000256" key="3">
    <source>
        <dbReference type="SAM" id="MobiDB-lite"/>
    </source>
</evidence>
<dbReference type="GO" id="GO:0003700">
    <property type="term" value="F:DNA-binding transcription factor activity"/>
    <property type="evidence" value="ECO:0007669"/>
    <property type="project" value="InterPro"/>
</dbReference>
<organism evidence="5 6">
    <name type="scientific">Trichosporon asahii var. asahii (strain ATCC 90039 / CBS 2479 / JCM 2466 / KCTC 7840 / NBRC 103889/ NCYC 2677 / UAMH 7654)</name>
    <name type="common">Yeast</name>
    <dbReference type="NCBI Taxonomy" id="1186058"/>
    <lineage>
        <taxon>Eukaryota</taxon>
        <taxon>Fungi</taxon>
        <taxon>Dikarya</taxon>
        <taxon>Basidiomycota</taxon>
        <taxon>Agaricomycotina</taxon>
        <taxon>Tremellomycetes</taxon>
        <taxon>Trichosporonales</taxon>
        <taxon>Trichosporonaceae</taxon>
        <taxon>Trichosporon</taxon>
    </lineage>
</organism>
<dbReference type="GeneID" id="25989313"/>
<sequence length="694" mass="74417">MARPSPATCASCASQAESAASASTSALPHQHPARGRTRLPPGPPPPSRPHLPCPTLAPSSLRSFLLPPQHVPKPTKTPISTPPSSPLLCRTTATSTVAPSFTPAPPPVSSAPAKSFFYPCLATDPASTATHPSTHSPPGLLSLTSLSSSPSSSPSTPSPHPFSRYSVPFYLVITPIMRSTRFSKADAPVSPPNTRSRARARNDGGVPAVTGKRRRVDDTDDDEANGADDNVVDSKSDDDNRYIARDRSSSRSRSRSLSVIPTSDMPPLTLPAPDDAAVRALGLTQSAKPGAQPVTLEYEHLVRMREGHFYRPRPTTPPERERNWNELSISEAAWIRLEEAGVINKGRSWTSRIGLDENGDPVKPDLPYVILTKLVIASSPRKMLTLNQSVGPTSACSDRPSAHNLSMNPAFVNVERPVTEGGVGTGKGGYWRVSEDKTTSHRGRAKKPRTGRGNGRRFENGGAEFAQQEYYPEHQHQQYQYTHQPPLLAPRPAPAHALQDLAQRTPPMPHSYTTYPAQQDEQPKRSTKKTPKPRRQRKSDESIPSLVPPSPAMAAPSLPATRTPVSATSAPEPSINSSPMTAPVSHAAPASSLSATPVPQAPTWSPLRPSYASYPGLTLQRAESFVRGSADWPPKLPTPPSERGGVLGPSPLEVFASTALEEEKYSRRGLPGIATLLAPLSPESPSVTPPQLLN</sequence>
<feature type="compositionally biased region" description="Low complexity" evidence="3">
    <location>
        <begin position="7"/>
        <end position="26"/>
    </location>
</feature>
<evidence type="ECO:0000313" key="6">
    <source>
        <dbReference type="Proteomes" id="UP000002748"/>
    </source>
</evidence>
<evidence type="ECO:0000259" key="4">
    <source>
        <dbReference type="PROSITE" id="PS50039"/>
    </source>
</evidence>
<dbReference type="SUPFAM" id="SSF46785">
    <property type="entry name" value="Winged helix' DNA-binding domain"/>
    <property type="match status" value="1"/>
</dbReference>
<dbReference type="SMART" id="SM00339">
    <property type="entry name" value="FH"/>
    <property type="match status" value="1"/>
</dbReference>
<dbReference type="RefSeq" id="XP_014176485.1">
    <property type="nucleotide sequence ID" value="XM_014321010.1"/>
</dbReference>
<feature type="region of interest" description="Disordered" evidence="3">
    <location>
        <begin position="417"/>
        <end position="459"/>
    </location>
</feature>
<dbReference type="Gene3D" id="1.10.10.10">
    <property type="entry name" value="Winged helix-like DNA-binding domain superfamily/Winged helix DNA-binding domain"/>
    <property type="match status" value="1"/>
</dbReference>
<keyword evidence="2" id="KW-0539">Nucleus</keyword>
<dbReference type="KEGG" id="tasa:A1Q1_05801"/>
<feature type="region of interest" description="Disordered" evidence="3">
    <location>
        <begin position="181"/>
        <end position="273"/>
    </location>
</feature>
<dbReference type="InterPro" id="IPR036390">
    <property type="entry name" value="WH_DNA-bd_sf"/>
</dbReference>
<protein>
    <recommendedName>
        <fullName evidence="4">Fork-head domain-containing protein</fullName>
    </recommendedName>
</protein>
<dbReference type="VEuPathDB" id="FungiDB:A1Q1_05801"/>
<evidence type="ECO:0000313" key="5">
    <source>
        <dbReference type="EMBL" id="EJT45652.1"/>
    </source>
</evidence>
<dbReference type="Proteomes" id="UP000002748">
    <property type="component" value="Unassembled WGS sequence"/>
</dbReference>
<feature type="compositionally biased region" description="Basic residues" evidence="3">
    <location>
        <begin position="525"/>
        <end position="537"/>
    </location>
</feature>
<accession>J6ESE8</accession>
<feature type="compositionally biased region" description="Basic and acidic residues" evidence="3">
    <location>
        <begin position="232"/>
        <end position="249"/>
    </location>
</feature>
<gene>
    <name evidence="5" type="ORF">A1Q1_05801</name>
</gene>
<feature type="compositionally biased region" description="Polar residues" evidence="3">
    <location>
        <begin position="511"/>
        <end position="520"/>
    </location>
</feature>
<dbReference type="AlphaFoldDB" id="J6ESE8"/>
<dbReference type="HOGENOM" id="CLU_396992_0_0_1"/>
<feature type="compositionally biased region" description="Polar residues" evidence="3">
    <location>
        <begin position="563"/>
        <end position="580"/>
    </location>
</feature>
<feature type="domain" description="Fork-head" evidence="4">
    <location>
        <begin position="363"/>
        <end position="450"/>
    </location>
</feature>
<feature type="DNA-binding region" description="Fork-head" evidence="2">
    <location>
        <begin position="363"/>
        <end position="450"/>
    </location>
</feature>
<evidence type="ECO:0000256" key="1">
    <source>
        <dbReference type="ARBA" id="ARBA00023125"/>
    </source>
</evidence>
<evidence type="ECO:0000256" key="2">
    <source>
        <dbReference type="PROSITE-ProRule" id="PRU00089"/>
    </source>
</evidence>